<proteinExistence type="predicted"/>
<dbReference type="Proteomes" id="UP000308600">
    <property type="component" value="Unassembled WGS sequence"/>
</dbReference>
<name>A0ACD3B1K9_9AGAR</name>
<dbReference type="EMBL" id="ML208294">
    <property type="protein sequence ID" value="TFK71726.1"/>
    <property type="molecule type" value="Genomic_DNA"/>
</dbReference>
<organism evidence="1 2">
    <name type="scientific">Pluteus cervinus</name>
    <dbReference type="NCBI Taxonomy" id="181527"/>
    <lineage>
        <taxon>Eukaryota</taxon>
        <taxon>Fungi</taxon>
        <taxon>Dikarya</taxon>
        <taxon>Basidiomycota</taxon>
        <taxon>Agaricomycotina</taxon>
        <taxon>Agaricomycetes</taxon>
        <taxon>Agaricomycetidae</taxon>
        <taxon>Agaricales</taxon>
        <taxon>Pluteineae</taxon>
        <taxon>Pluteaceae</taxon>
        <taxon>Pluteus</taxon>
    </lineage>
</organism>
<gene>
    <name evidence="1" type="ORF">BDN72DRAFT_869835</name>
</gene>
<evidence type="ECO:0000313" key="2">
    <source>
        <dbReference type="Proteomes" id="UP000308600"/>
    </source>
</evidence>
<reference evidence="1 2" key="1">
    <citation type="journal article" date="2019" name="Nat. Ecol. Evol.">
        <title>Megaphylogeny resolves global patterns of mushroom evolution.</title>
        <authorList>
            <person name="Varga T."/>
            <person name="Krizsan K."/>
            <person name="Foldi C."/>
            <person name="Dima B."/>
            <person name="Sanchez-Garcia M."/>
            <person name="Sanchez-Ramirez S."/>
            <person name="Szollosi G.J."/>
            <person name="Szarkandi J.G."/>
            <person name="Papp V."/>
            <person name="Albert L."/>
            <person name="Andreopoulos W."/>
            <person name="Angelini C."/>
            <person name="Antonin V."/>
            <person name="Barry K.W."/>
            <person name="Bougher N.L."/>
            <person name="Buchanan P."/>
            <person name="Buyck B."/>
            <person name="Bense V."/>
            <person name="Catcheside P."/>
            <person name="Chovatia M."/>
            <person name="Cooper J."/>
            <person name="Damon W."/>
            <person name="Desjardin D."/>
            <person name="Finy P."/>
            <person name="Geml J."/>
            <person name="Haridas S."/>
            <person name="Hughes K."/>
            <person name="Justo A."/>
            <person name="Karasinski D."/>
            <person name="Kautmanova I."/>
            <person name="Kiss B."/>
            <person name="Kocsube S."/>
            <person name="Kotiranta H."/>
            <person name="LaButti K.M."/>
            <person name="Lechner B.E."/>
            <person name="Liimatainen K."/>
            <person name="Lipzen A."/>
            <person name="Lukacs Z."/>
            <person name="Mihaltcheva S."/>
            <person name="Morgado L.N."/>
            <person name="Niskanen T."/>
            <person name="Noordeloos M.E."/>
            <person name="Ohm R.A."/>
            <person name="Ortiz-Santana B."/>
            <person name="Ovrebo C."/>
            <person name="Racz N."/>
            <person name="Riley R."/>
            <person name="Savchenko A."/>
            <person name="Shiryaev A."/>
            <person name="Soop K."/>
            <person name="Spirin V."/>
            <person name="Szebenyi C."/>
            <person name="Tomsovsky M."/>
            <person name="Tulloss R.E."/>
            <person name="Uehling J."/>
            <person name="Grigoriev I.V."/>
            <person name="Vagvolgyi C."/>
            <person name="Papp T."/>
            <person name="Martin F.M."/>
            <person name="Miettinen O."/>
            <person name="Hibbett D.S."/>
            <person name="Nagy L.G."/>
        </authorList>
    </citation>
    <scope>NUCLEOTIDE SEQUENCE [LARGE SCALE GENOMIC DNA]</scope>
    <source>
        <strain evidence="1 2">NL-1719</strain>
    </source>
</reference>
<evidence type="ECO:0000313" key="1">
    <source>
        <dbReference type="EMBL" id="TFK71726.1"/>
    </source>
</evidence>
<protein>
    <submittedName>
        <fullName evidence="1">Uncharacterized protein</fullName>
    </submittedName>
</protein>
<keyword evidence="2" id="KW-1185">Reference proteome</keyword>
<accession>A0ACD3B1K9</accession>
<sequence length="443" mass="49007">MDGGETLVSRRSRRSTAGNRMAAALAEISIEDLTKDAEDDNDFVNDKDEADMFESDFESTDEEADATVAEAGEKEVEDEEKRARKSARSRLEKATKSAHVKQQVTFNPTAVAGPSAPKSSTKPKRRVSLGFIVDTATGEVTGVDHGDGGRNKRKSQRKHTMLNTSATATIPKKPKTETRALTQAELIARALDNEEGNIIEHRDYLKNEEEKRKRARVIRTTIDGPVIRWVSKTEKEKVVIQPPAPPPPPVTPQAAPRPMYTYTYPGYSSVSGSTPYGQTAYGYHAAYTRPFIYTNPQQSTTSTSTPVSSTAAQSTQPAIVTAEKNYVIHELGQHDSARKPDWTQTMYAMFGDHAQWEEVRVLVGKTRPLARPKQQCPITGKPARYLDPRTGVPFADLRGFDVLSDILKHNYVWNQALGCYVSRQDEDEAGDTSGEQDNSMVLS</sequence>